<dbReference type="Pfam" id="PF00531">
    <property type="entry name" value="Death"/>
    <property type="match status" value="1"/>
</dbReference>
<dbReference type="Pfam" id="PF08477">
    <property type="entry name" value="Roc"/>
    <property type="match status" value="1"/>
</dbReference>
<feature type="domain" description="Death" evidence="15">
    <location>
        <begin position="1411"/>
        <end position="1495"/>
    </location>
</feature>
<evidence type="ECO:0000256" key="12">
    <source>
        <dbReference type="ARBA" id="ARBA00032455"/>
    </source>
</evidence>
<dbReference type="SMART" id="SM00364">
    <property type="entry name" value="LRR_BAC"/>
    <property type="match status" value="18"/>
</dbReference>
<dbReference type="SMART" id="SM00365">
    <property type="entry name" value="LRR_SD22"/>
    <property type="match status" value="7"/>
</dbReference>
<keyword evidence="4" id="KW-0808">Transferase</keyword>
<dbReference type="PANTHER" id="PTHR48051">
    <property type="match status" value="1"/>
</dbReference>
<keyword evidence="17" id="KW-1185">Reference proteome</keyword>
<dbReference type="InterPro" id="IPR055414">
    <property type="entry name" value="LRR_R13L4/SHOC2-like"/>
</dbReference>
<dbReference type="Gene3D" id="3.40.50.300">
    <property type="entry name" value="P-loop containing nucleotide triphosphate hydrolases"/>
    <property type="match status" value="1"/>
</dbReference>
<evidence type="ECO:0000256" key="10">
    <source>
        <dbReference type="ARBA" id="ARBA00029588"/>
    </source>
</evidence>
<dbReference type="GO" id="GO:0004674">
    <property type="term" value="F:protein serine/threonine kinase activity"/>
    <property type="evidence" value="ECO:0007669"/>
    <property type="project" value="UniProtKB-KW"/>
</dbReference>
<keyword evidence="3" id="KW-0433">Leucine-rich repeat</keyword>
<evidence type="ECO:0000313" key="18">
    <source>
        <dbReference type="RefSeq" id="XP_019629515.1"/>
    </source>
</evidence>
<dbReference type="SUPFAM" id="SSF52047">
    <property type="entry name" value="RNI-like"/>
    <property type="match status" value="1"/>
</dbReference>
<dbReference type="SMART" id="SM00005">
    <property type="entry name" value="DEATH"/>
    <property type="match status" value="1"/>
</dbReference>
<keyword evidence="2" id="KW-0723">Serine/threonine-protein kinase</keyword>
<dbReference type="GO" id="GO:0007165">
    <property type="term" value="P:signal transduction"/>
    <property type="evidence" value="ECO:0007669"/>
    <property type="project" value="InterPro"/>
</dbReference>
<dbReference type="Pfam" id="PF13855">
    <property type="entry name" value="LRR_8"/>
    <property type="match status" value="2"/>
</dbReference>
<keyword evidence="6" id="KW-0547">Nucleotide-binding</keyword>
<keyword evidence="5" id="KW-0677">Repeat</keyword>
<dbReference type="GO" id="GO:0005524">
    <property type="term" value="F:ATP binding"/>
    <property type="evidence" value="ECO:0007669"/>
    <property type="project" value="UniProtKB-KW"/>
</dbReference>
<dbReference type="PROSITE" id="PS51450">
    <property type="entry name" value="LRR"/>
    <property type="match status" value="7"/>
</dbReference>
<dbReference type="SUPFAM" id="SSF52540">
    <property type="entry name" value="P-loop containing nucleoside triphosphate hydrolases"/>
    <property type="match status" value="1"/>
</dbReference>
<keyword evidence="7" id="KW-0418">Kinase</keyword>
<dbReference type="RefSeq" id="XP_019629515.1">
    <property type="nucleotide sequence ID" value="XM_019773956.1"/>
</dbReference>
<evidence type="ECO:0000256" key="14">
    <source>
        <dbReference type="ARBA" id="ARBA00048679"/>
    </source>
</evidence>
<evidence type="ECO:0000313" key="17">
    <source>
        <dbReference type="Proteomes" id="UP000515135"/>
    </source>
</evidence>
<dbReference type="PROSITE" id="PS51424">
    <property type="entry name" value="ROC"/>
    <property type="match status" value="1"/>
</dbReference>
<keyword evidence="8" id="KW-0067">ATP-binding</keyword>
<organism evidence="17 18">
    <name type="scientific">Branchiostoma belcheri</name>
    <name type="common">Amphioxus</name>
    <dbReference type="NCBI Taxonomy" id="7741"/>
    <lineage>
        <taxon>Eukaryota</taxon>
        <taxon>Metazoa</taxon>
        <taxon>Chordata</taxon>
        <taxon>Cephalochordata</taxon>
        <taxon>Leptocardii</taxon>
        <taxon>Amphioxiformes</taxon>
        <taxon>Branchiostomatidae</taxon>
        <taxon>Branchiostoma</taxon>
    </lineage>
</organism>
<dbReference type="InterPro" id="IPR032675">
    <property type="entry name" value="LRR_dom_sf"/>
</dbReference>
<dbReference type="Gene3D" id="3.80.10.10">
    <property type="entry name" value="Ribonuclease Inhibitor"/>
    <property type="match status" value="7"/>
</dbReference>
<evidence type="ECO:0000256" key="1">
    <source>
        <dbReference type="ARBA" id="ARBA00012513"/>
    </source>
</evidence>
<evidence type="ECO:0000256" key="2">
    <source>
        <dbReference type="ARBA" id="ARBA00022527"/>
    </source>
</evidence>
<dbReference type="InterPro" id="IPR027417">
    <property type="entry name" value="P-loop_NTPase"/>
</dbReference>
<evidence type="ECO:0000256" key="9">
    <source>
        <dbReference type="ARBA" id="ARBA00023907"/>
    </source>
</evidence>
<dbReference type="InterPro" id="IPR001611">
    <property type="entry name" value="Leu-rich_rpt"/>
</dbReference>
<reference evidence="18" key="1">
    <citation type="submission" date="2025-08" db="UniProtKB">
        <authorList>
            <consortium name="RefSeq"/>
        </authorList>
    </citation>
    <scope>IDENTIFICATION</scope>
    <source>
        <tissue evidence="18">Gonad</tissue>
    </source>
</reference>
<dbReference type="Pfam" id="PF16095">
    <property type="entry name" value="COR-A"/>
    <property type="match status" value="1"/>
</dbReference>
<dbReference type="InterPro" id="IPR032171">
    <property type="entry name" value="COR-A"/>
</dbReference>
<dbReference type="KEGG" id="bbel:109473846"/>
<feature type="domain" description="Roc" evidence="16">
    <location>
        <begin position="798"/>
        <end position="1030"/>
    </location>
</feature>
<gene>
    <name evidence="18" type="primary">LOC109473846</name>
</gene>
<evidence type="ECO:0000256" key="5">
    <source>
        <dbReference type="ARBA" id="ARBA00022737"/>
    </source>
</evidence>
<evidence type="ECO:0000256" key="3">
    <source>
        <dbReference type="ARBA" id="ARBA00022614"/>
    </source>
</evidence>
<dbReference type="InterPro" id="IPR011029">
    <property type="entry name" value="DEATH-like_dom_sf"/>
</dbReference>
<evidence type="ECO:0000256" key="6">
    <source>
        <dbReference type="ARBA" id="ARBA00022741"/>
    </source>
</evidence>
<dbReference type="InterPro" id="IPR020859">
    <property type="entry name" value="ROC"/>
</dbReference>
<evidence type="ECO:0000259" key="16">
    <source>
        <dbReference type="PROSITE" id="PS51424"/>
    </source>
</evidence>
<dbReference type="FunFam" id="3.80.10.10:FF:001164">
    <property type="entry name" value="GH01279p"/>
    <property type="match status" value="1"/>
</dbReference>
<dbReference type="GO" id="GO:0009966">
    <property type="term" value="P:regulation of signal transduction"/>
    <property type="evidence" value="ECO:0007669"/>
    <property type="project" value="UniProtKB-ARBA"/>
</dbReference>
<dbReference type="EC" id="2.7.11.1" evidence="1"/>
<dbReference type="GO" id="GO:0005737">
    <property type="term" value="C:cytoplasm"/>
    <property type="evidence" value="ECO:0007669"/>
    <property type="project" value="TreeGrafter"/>
</dbReference>
<dbReference type="SUPFAM" id="SSF52058">
    <property type="entry name" value="L domain-like"/>
    <property type="match status" value="2"/>
</dbReference>
<evidence type="ECO:0000256" key="13">
    <source>
        <dbReference type="ARBA" id="ARBA00047899"/>
    </source>
</evidence>
<dbReference type="SUPFAM" id="SSF47986">
    <property type="entry name" value="DEATH domain"/>
    <property type="match status" value="1"/>
</dbReference>
<evidence type="ECO:0000259" key="15">
    <source>
        <dbReference type="PROSITE" id="PS50017"/>
    </source>
</evidence>
<comment type="catalytic activity">
    <reaction evidence="13">
        <text>L-threonyl-[protein] + ATP = O-phospho-L-threonyl-[protein] + ADP + H(+)</text>
        <dbReference type="Rhea" id="RHEA:46608"/>
        <dbReference type="Rhea" id="RHEA-COMP:11060"/>
        <dbReference type="Rhea" id="RHEA-COMP:11605"/>
        <dbReference type="ChEBI" id="CHEBI:15378"/>
        <dbReference type="ChEBI" id="CHEBI:30013"/>
        <dbReference type="ChEBI" id="CHEBI:30616"/>
        <dbReference type="ChEBI" id="CHEBI:61977"/>
        <dbReference type="ChEBI" id="CHEBI:456216"/>
        <dbReference type="EC" id="2.7.11.1"/>
    </reaction>
</comment>
<evidence type="ECO:0000256" key="4">
    <source>
        <dbReference type="ARBA" id="ARBA00022679"/>
    </source>
</evidence>
<sequence length="1495" mass="168806">MMEKVQSPASLQEEAMALDLVPRKNCDDQWEIDLSCRGLTEIPPEIFHITDDLQVLNLFGNNIEHISGDIGQLLRLKKLDLGSNSLTSLPPQLCSLIELEELNLNDNHLTTLPDKFGRLRALQVLYLKDNALKDLPHSICDIEELERLYITNNMIERLPDDFGRLKSLKDCYISSNRLRFLPDSFCEMENLVKVNLSDNAIEKLPDRIGNLVNVKNLYLRGNKLTKLPMSFGELQLLESLTLSGNGLLELPSTFGELSSLKVVYLMNNDIKALPDSICELKNLRHLNLSNNKLRMLPESIGNMSALKILDLDKNQLVDFPISIQHLDNLRHLRLSANKIVQLPRHIGLLRNIREIDVSNNHLQQFPKELCGLPTLQSLILDGNNISTMPNSVQKLAKLTALHLNNCKFEEIPSQIALLPSLRQLEMSDNMVCAIPDSIFSLDHLSILKLNGNKIRTIPKQMEKLQLEVLSLSGNCIRSLPDDFGNCQTLRALKLLGAEFDVFPPQLQRIRNLRTLHITCDKLGGLLDQRSGANVLGFINHVDDMVLEVKTVKSIWTPKNDLERYQRRVKKGHDGRETLNLSQQGIAQLPTAVVAIEEIEVLDLTGNQIKSLPAAISHLKRLTVLRVDYNKLQLLADNVCCLYRLEEFSAVGNNLTRLPPGFESLRRLKRLRLSHNSFEIFPPNVENLKRLECLDVSGNVLRSLPQRIDRLESLKVLKASSNKLTVLPSGLFKMTTIRELYVDDNLIKTIPAEICDLTRLENFGKEHVDNNPLTSPPVDMFEHGLEGLSKYFDDMHVSSASELPIGKVVLLGEVFAGKTSLANALQLGHSKLTNVEDRTEGINVNSTRLGGQILATLYDFGGHESYRLTHQFFLTMYALFIVIVDMSTYKDTADSFEQAVGCWVDFVRARVNRAVVHIVGTKADICTESDLSVKSQSILRRLKTLGASYSRCLREQIGVIREAMEHFGSLLPTHLCYGMDMESLQRRKRELERMLENAPVLPTTVDIVSSSEDLRGIAELKKNVESMIMNEELFLRPKVPRSWTALSNMIAASGKAATHGYMTWSDIVAESEGNTGLSEDSTVLALSHLHSVGVVLHFRDKPGLAKFVFHDPNWLIRVFAMVAKNKNQDRKQELMSMSPMEDERFQTLSPTLFRNAVDDLFERGSMWDCLLRCFWHELNISDDVFQMLVNLLEMFDLCYRFSTASPGSRGAMNCFRFPWFLENSPTQMYKKLWVSSAIKDRQVEVRVRFEIISYCPVGLFERLSVQINDLVTRVTEWKDGTLVRTSNDRLLLLQRTKEHNVTYLLLATRVPGRELDQGWADLMPIVSKAAGLLKEWPGVLSYLFVDCGHCFGRLDSQEWSDLSSREIGHFPGEVLYTDRPDHLTCPRTGDDINPALVYPSSPPRKSNPGLLSDVGMLRLAKQLGKEWKSLAIELGFTPAEIQRLQSDNPFSTADSIFSMLVQWRRRQGASVNVSALAAALTAAGRKDLADSVLEDL</sequence>
<accession>A0A6P4YJC2</accession>
<evidence type="ECO:0000256" key="7">
    <source>
        <dbReference type="ARBA" id="ARBA00022777"/>
    </source>
</evidence>
<dbReference type="PANTHER" id="PTHR48051:SF54">
    <property type="entry name" value="LEUCINE-RICH REPEAT-CONTAINING PROTEIN"/>
    <property type="match status" value="1"/>
</dbReference>
<name>A0A6P4YJC2_BRABE</name>
<dbReference type="InterPro" id="IPR000488">
    <property type="entry name" value="Death_dom"/>
</dbReference>
<dbReference type="OrthoDB" id="2018313at2759"/>
<dbReference type="InterPro" id="IPR050216">
    <property type="entry name" value="LRR_domain-containing"/>
</dbReference>
<evidence type="ECO:0000256" key="11">
    <source>
        <dbReference type="ARBA" id="ARBA00029998"/>
    </source>
</evidence>
<comment type="catalytic activity">
    <reaction evidence="14">
        <text>L-seryl-[protein] + ATP = O-phospho-L-seryl-[protein] + ADP + H(+)</text>
        <dbReference type="Rhea" id="RHEA:17989"/>
        <dbReference type="Rhea" id="RHEA-COMP:9863"/>
        <dbReference type="Rhea" id="RHEA-COMP:11604"/>
        <dbReference type="ChEBI" id="CHEBI:15378"/>
        <dbReference type="ChEBI" id="CHEBI:29999"/>
        <dbReference type="ChEBI" id="CHEBI:30616"/>
        <dbReference type="ChEBI" id="CHEBI:83421"/>
        <dbReference type="ChEBI" id="CHEBI:456216"/>
        <dbReference type="EC" id="2.7.11.1"/>
    </reaction>
</comment>
<dbReference type="Gene3D" id="1.10.533.10">
    <property type="entry name" value="Death Domain, Fas"/>
    <property type="match status" value="1"/>
</dbReference>
<dbReference type="GeneID" id="109473846"/>
<dbReference type="PROSITE" id="PS50017">
    <property type="entry name" value="DEATH_DOMAIN"/>
    <property type="match status" value="1"/>
</dbReference>
<dbReference type="InterPro" id="IPR003591">
    <property type="entry name" value="Leu-rich_rpt_typical-subtyp"/>
</dbReference>
<dbReference type="Pfam" id="PF23598">
    <property type="entry name" value="LRR_14"/>
    <property type="match status" value="4"/>
</dbReference>
<evidence type="ECO:0000256" key="8">
    <source>
        <dbReference type="ARBA" id="ARBA00022840"/>
    </source>
</evidence>
<protein>
    <recommendedName>
        <fullName evidence="9">Leucine-rich repeat protein SHOC-2</fullName>
        <ecNumber evidence="1">2.7.11.1</ecNumber>
    </recommendedName>
    <alternativeName>
        <fullName evidence="12">Protein soc-2 homolog</fullName>
    </alternativeName>
    <alternativeName>
        <fullName evidence="10 11">protein Sur-8 homolog</fullName>
    </alternativeName>
</protein>
<dbReference type="SMART" id="SM00369">
    <property type="entry name" value="LRR_TYP"/>
    <property type="match status" value="25"/>
</dbReference>
<proteinExistence type="predicted"/>
<dbReference type="Proteomes" id="UP000515135">
    <property type="component" value="Unplaced"/>
</dbReference>